<dbReference type="Proteomes" id="UP000669179">
    <property type="component" value="Unassembled WGS sequence"/>
</dbReference>
<dbReference type="PANTHER" id="PTHR46696">
    <property type="entry name" value="P450, PUTATIVE (EUROFUNG)-RELATED"/>
    <property type="match status" value="1"/>
</dbReference>
<comment type="similarity">
    <text evidence="1 7">Belongs to the cytochrome P450 family.</text>
</comment>
<dbReference type="RefSeq" id="WP_208253190.1">
    <property type="nucleotide sequence ID" value="NZ_JAGEOJ010000001.1"/>
</dbReference>
<comment type="caution">
    <text evidence="8">The sequence shown here is derived from an EMBL/GenBank/DDBJ whole genome shotgun (WGS) entry which is preliminary data.</text>
</comment>
<dbReference type="CDD" id="cd11031">
    <property type="entry name" value="Cyp158A-like"/>
    <property type="match status" value="1"/>
</dbReference>
<dbReference type="PRINTS" id="PR00359">
    <property type="entry name" value="BP450"/>
</dbReference>
<proteinExistence type="inferred from homology"/>
<evidence type="ECO:0000256" key="2">
    <source>
        <dbReference type="ARBA" id="ARBA00022617"/>
    </source>
</evidence>
<dbReference type="GO" id="GO:0004497">
    <property type="term" value="F:monooxygenase activity"/>
    <property type="evidence" value="ECO:0007669"/>
    <property type="project" value="UniProtKB-KW"/>
</dbReference>
<gene>
    <name evidence="8" type="ORF">J4573_00580</name>
</gene>
<keyword evidence="6 7" id="KW-0503">Monooxygenase</keyword>
<evidence type="ECO:0000313" key="9">
    <source>
        <dbReference type="Proteomes" id="UP000669179"/>
    </source>
</evidence>
<evidence type="ECO:0000256" key="4">
    <source>
        <dbReference type="ARBA" id="ARBA00023002"/>
    </source>
</evidence>
<dbReference type="GO" id="GO:0020037">
    <property type="term" value="F:heme binding"/>
    <property type="evidence" value="ECO:0007669"/>
    <property type="project" value="InterPro"/>
</dbReference>
<dbReference type="InterPro" id="IPR036396">
    <property type="entry name" value="Cyt_P450_sf"/>
</dbReference>
<evidence type="ECO:0000256" key="1">
    <source>
        <dbReference type="ARBA" id="ARBA00010617"/>
    </source>
</evidence>
<dbReference type="InterPro" id="IPR001128">
    <property type="entry name" value="Cyt_P450"/>
</dbReference>
<keyword evidence="4 7" id="KW-0560">Oxidoreductase</keyword>
<dbReference type="GO" id="GO:0005506">
    <property type="term" value="F:iron ion binding"/>
    <property type="evidence" value="ECO:0007669"/>
    <property type="project" value="InterPro"/>
</dbReference>
<dbReference type="EMBL" id="JAGEOJ010000001">
    <property type="protein sequence ID" value="MBO2445575.1"/>
    <property type="molecule type" value="Genomic_DNA"/>
</dbReference>
<dbReference type="Gene3D" id="1.10.630.10">
    <property type="entry name" value="Cytochrome P450"/>
    <property type="match status" value="1"/>
</dbReference>
<sequence length="395" mass="43409">MTTDIEFPPAIPVPFEPSPVFRELREARPVARVTLPTGDHAWLVTRHADNRELLASPWLSRAAAAKPGAPRIRRIPLDTESMTTMDPPEHTRLRKLVLRAFTTQRVAALTPRIEKRAAELIDDLMAAGQPADLVNGFAEPLSLGVIAELLGVPASDFERFRTWSIAYLATTGRDPETVAEAERQLKAYFAELIAARREDPADDLLSDLVRARSEERLTEGELVTLAVTLLIAGYETTASLIAGAVVALFRHPDQLEILRSRPEVLPSAVEELLRYTPIAVSGGTIRVATRDIELGGTAVREGEAVLPSTTSANRDGAVFDEPDRLDVTRDHNPHLAFGHGPHRCLGSQLARAELSVALRTLLSRLPGLRLAVPLDEVPWRLGGMIRRPEKLPISW</sequence>
<dbReference type="FunFam" id="1.10.630.10:FF:000018">
    <property type="entry name" value="Cytochrome P450 monooxygenase"/>
    <property type="match status" value="1"/>
</dbReference>
<keyword evidence="3 7" id="KW-0479">Metal-binding</keyword>
<reference evidence="8" key="1">
    <citation type="submission" date="2021-03" db="EMBL/GenBank/DDBJ databases">
        <authorList>
            <person name="Kanchanasin P."/>
            <person name="Saeng-In P."/>
            <person name="Phongsopitanun W."/>
            <person name="Yuki M."/>
            <person name="Kudo T."/>
            <person name="Ohkuma M."/>
            <person name="Tanasupawat S."/>
        </authorList>
    </citation>
    <scope>NUCLEOTIDE SEQUENCE</scope>
    <source>
        <strain evidence="8">GKU 128</strain>
    </source>
</reference>
<dbReference type="InterPro" id="IPR002397">
    <property type="entry name" value="Cyt_P450_B"/>
</dbReference>
<dbReference type="PANTHER" id="PTHR46696:SF1">
    <property type="entry name" value="CYTOCHROME P450 YJIB-RELATED"/>
    <property type="match status" value="1"/>
</dbReference>
<dbReference type="GO" id="GO:0016705">
    <property type="term" value="F:oxidoreductase activity, acting on paired donors, with incorporation or reduction of molecular oxygen"/>
    <property type="evidence" value="ECO:0007669"/>
    <property type="project" value="InterPro"/>
</dbReference>
<dbReference type="PROSITE" id="PS00086">
    <property type="entry name" value="CYTOCHROME_P450"/>
    <property type="match status" value="1"/>
</dbReference>
<keyword evidence="9" id="KW-1185">Reference proteome</keyword>
<evidence type="ECO:0000256" key="5">
    <source>
        <dbReference type="ARBA" id="ARBA00023004"/>
    </source>
</evidence>
<evidence type="ECO:0000256" key="7">
    <source>
        <dbReference type="RuleBase" id="RU000461"/>
    </source>
</evidence>
<dbReference type="PRINTS" id="PR00385">
    <property type="entry name" value="P450"/>
</dbReference>
<evidence type="ECO:0000256" key="3">
    <source>
        <dbReference type="ARBA" id="ARBA00022723"/>
    </source>
</evidence>
<evidence type="ECO:0000313" key="8">
    <source>
        <dbReference type="EMBL" id="MBO2445575.1"/>
    </source>
</evidence>
<keyword evidence="5 7" id="KW-0408">Iron</keyword>
<keyword evidence="2 7" id="KW-0349">Heme</keyword>
<dbReference type="InterPro" id="IPR017972">
    <property type="entry name" value="Cyt_P450_CS"/>
</dbReference>
<dbReference type="SUPFAM" id="SSF48264">
    <property type="entry name" value="Cytochrome P450"/>
    <property type="match status" value="1"/>
</dbReference>
<protein>
    <submittedName>
        <fullName evidence="8">Cytochrome P450</fullName>
    </submittedName>
</protein>
<dbReference type="Pfam" id="PF00067">
    <property type="entry name" value="p450"/>
    <property type="match status" value="1"/>
</dbReference>
<organism evidence="8 9">
    <name type="scientific">Actinomadura barringtoniae</name>
    <dbReference type="NCBI Taxonomy" id="1427535"/>
    <lineage>
        <taxon>Bacteria</taxon>
        <taxon>Bacillati</taxon>
        <taxon>Actinomycetota</taxon>
        <taxon>Actinomycetes</taxon>
        <taxon>Streptosporangiales</taxon>
        <taxon>Thermomonosporaceae</taxon>
        <taxon>Actinomadura</taxon>
    </lineage>
</organism>
<dbReference type="AlphaFoldDB" id="A0A939P5W0"/>
<evidence type="ECO:0000256" key="6">
    <source>
        <dbReference type="ARBA" id="ARBA00023033"/>
    </source>
</evidence>
<accession>A0A939P5W0</accession>
<name>A0A939P5W0_9ACTN</name>